<feature type="transmembrane region" description="Helical" evidence="9">
    <location>
        <begin position="136"/>
        <end position="157"/>
    </location>
</feature>
<dbReference type="PRINTS" id="PR00781">
    <property type="entry name" value="LIPOSIGPTASE"/>
</dbReference>
<evidence type="ECO:0000256" key="5">
    <source>
        <dbReference type="ARBA" id="ARBA00022750"/>
    </source>
</evidence>
<evidence type="ECO:0000256" key="10">
    <source>
        <dbReference type="RuleBase" id="RU004181"/>
    </source>
</evidence>
<dbReference type="InterPro" id="IPR001872">
    <property type="entry name" value="Peptidase_A8"/>
</dbReference>
<dbReference type="EC" id="3.4.23.36" evidence="9"/>
<dbReference type="Pfam" id="PF01252">
    <property type="entry name" value="Peptidase_A8"/>
    <property type="match status" value="1"/>
</dbReference>
<protein>
    <recommendedName>
        <fullName evidence="9">Lipoprotein signal peptidase</fullName>
        <ecNumber evidence="9">3.4.23.36</ecNumber>
    </recommendedName>
    <alternativeName>
        <fullName evidence="9">Prolipoprotein signal peptidase</fullName>
    </alternativeName>
    <alternativeName>
        <fullName evidence="9">Signal peptidase II</fullName>
        <shortName evidence="9">SPase II</shortName>
    </alternativeName>
</protein>
<keyword evidence="8 9" id="KW-0472">Membrane</keyword>
<keyword evidence="3 9" id="KW-0645">Protease</keyword>
<feature type="transmembrane region" description="Helical" evidence="9">
    <location>
        <begin position="15"/>
        <end position="34"/>
    </location>
</feature>
<accession>A0A931I2P5</accession>
<evidence type="ECO:0000313" key="11">
    <source>
        <dbReference type="EMBL" id="MBH0238190.1"/>
    </source>
</evidence>
<organism evidence="11 12">
    <name type="scientific">Methylobrevis albus</name>
    <dbReference type="NCBI Taxonomy" id="2793297"/>
    <lineage>
        <taxon>Bacteria</taxon>
        <taxon>Pseudomonadati</taxon>
        <taxon>Pseudomonadota</taxon>
        <taxon>Alphaproteobacteria</taxon>
        <taxon>Hyphomicrobiales</taxon>
        <taxon>Pleomorphomonadaceae</taxon>
        <taxon>Methylobrevis</taxon>
    </lineage>
</organism>
<keyword evidence="2 9" id="KW-1003">Cell membrane</keyword>
<dbReference type="Proteomes" id="UP000631694">
    <property type="component" value="Unassembled WGS sequence"/>
</dbReference>
<feature type="active site" evidence="9">
    <location>
        <position position="127"/>
    </location>
</feature>
<feature type="transmembrane region" description="Helical" evidence="9">
    <location>
        <begin position="102"/>
        <end position="124"/>
    </location>
</feature>
<evidence type="ECO:0000313" key="12">
    <source>
        <dbReference type="Proteomes" id="UP000631694"/>
    </source>
</evidence>
<dbReference type="PANTHER" id="PTHR33695">
    <property type="entry name" value="LIPOPROTEIN SIGNAL PEPTIDASE"/>
    <property type="match status" value="1"/>
</dbReference>
<feature type="active site" evidence="9">
    <location>
        <position position="145"/>
    </location>
</feature>
<dbReference type="HAMAP" id="MF_00161">
    <property type="entry name" value="LspA"/>
    <property type="match status" value="1"/>
</dbReference>
<sequence length="173" mass="18443">MSVAAEQVKGRPLRAGLIVAVAGLVIDQASKLWVLAEPTISAGERLVLTPFMDFVLVWNRGISYGLFQQDADLGRWLLIGLSIAAVAFLGRWLTRTDTMTTALALGLILGGAVGNTIDRIAYGAVVDFVHLHAFGYSWYVFNAADAWIVAGVLALLYDSFANSGSGSDPADRA</sequence>
<keyword evidence="5 9" id="KW-0064">Aspartyl protease</keyword>
<comment type="subcellular location">
    <subcellularLocation>
        <location evidence="9">Cell membrane</location>
        <topology evidence="9">Multi-pass membrane protein</topology>
    </subcellularLocation>
</comment>
<evidence type="ECO:0000256" key="6">
    <source>
        <dbReference type="ARBA" id="ARBA00022801"/>
    </source>
</evidence>
<comment type="caution">
    <text evidence="11">The sequence shown here is derived from an EMBL/GenBank/DDBJ whole genome shotgun (WGS) entry which is preliminary data.</text>
</comment>
<evidence type="ECO:0000256" key="2">
    <source>
        <dbReference type="ARBA" id="ARBA00022475"/>
    </source>
</evidence>
<dbReference type="GO" id="GO:0005886">
    <property type="term" value="C:plasma membrane"/>
    <property type="evidence" value="ECO:0007669"/>
    <property type="project" value="UniProtKB-SubCell"/>
</dbReference>
<evidence type="ECO:0000256" key="3">
    <source>
        <dbReference type="ARBA" id="ARBA00022670"/>
    </source>
</evidence>
<evidence type="ECO:0000256" key="8">
    <source>
        <dbReference type="ARBA" id="ARBA00023136"/>
    </source>
</evidence>
<proteinExistence type="inferred from homology"/>
<keyword evidence="4 9" id="KW-0812">Transmembrane</keyword>
<comment type="catalytic activity">
    <reaction evidence="9">
        <text>Release of signal peptides from bacterial membrane prolipoproteins. Hydrolyzes -Xaa-Yaa-Zaa-|-(S,diacylglyceryl)Cys-, in which Xaa is hydrophobic (preferably Leu), and Yaa (Ala or Ser) and Zaa (Gly or Ala) have small, neutral side chains.</text>
        <dbReference type="EC" id="3.4.23.36"/>
    </reaction>
</comment>
<dbReference type="EMBL" id="JADZLT010000050">
    <property type="protein sequence ID" value="MBH0238190.1"/>
    <property type="molecule type" value="Genomic_DNA"/>
</dbReference>
<comment type="function">
    <text evidence="9">This protein specifically catalyzes the removal of signal peptides from prolipoproteins.</text>
</comment>
<name>A0A931I2P5_9HYPH</name>
<evidence type="ECO:0000256" key="1">
    <source>
        <dbReference type="ARBA" id="ARBA00006139"/>
    </source>
</evidence>
<dbReference type="RefSeq" id="WP_197311278.1">
    <property type="nucleotide sequence ID" value="NZ_JADZLT010000050.1"/>
</dbReference>
<dbReference type="NCBIfam" id="TIGR00077">
    <property type="entry name" value="lspA"/>
    <property type="match status" value="1"/>
</dbReference>
<dbReference type="AlphaFoldDB" id="A0A931I2P5"/>
<keyword evidence="7 9" id="KW-1133">Transmembrane helix</keyword>
<evidence type="ECO:0000256" key="9">
    <source>
        <dbReference type="HAMAP-Rule" id="MF_00161"/>
    </source>
</evidence>
<evidence type="ECO:0000256" key="4">
    <source>
        <dbReference type="ARBA" id="ARBA00022692"/>
    </source>
</evidence>
<reference evidence="11" key="1">
    <citation type="submission" date="2020-12" db="EMBL/GenBank/DDBJ databases">
        <title>Methylobrevis albus sp. nov., isolated from fresh water lack sediment.</title>
        <authorList>
            <person name="Zou Q."/>
        </authorList>
    </citation>
    <scope>NUCLEOTIDE SEQUENCE</scope>
    <source>
        <strain evidence="11">L22</strain>
    </source>
</reference>
<comment type="similarity">
    <text evidence="1 9 10">Belongs to the peptidase A8 family.</text>
</comment>
<keyword evidence="6 9" id="KW-0378">Hydrolase</keyword>
<comment type="pathway">
    <text evidence="9">Protein modification; lipoprotein biosynthesis (signal peptide cleavage).</text>
</comment>
<keyword evidence="12" id="KW-1185">Reference proteome</keyword>
<gene>
    <name evidence="9" type="primary">lspA</name>
    <name evidence="11" type="ORF">I5731_10180</name>
</gene>
<dbReference type="GO" id="GO:0006508">
    <property type="term" value="P:proteolysis"/>
    <property type="evidence" value="ECO:0007669"/>
    <property type="project" value="UniProtKB-KW"/>
</dbReference>
<evidence type="ECO:0000256" key="7">
    <source>
        <dbReference type="ARBA" id="ARBA00022989"/>
    </source>
</evidence>
<feature type="transmembrane region" description="Helical" evidence="9">
    <location>
        <begin position="73"/>
        <end position="90"/>
    </location>
</feature>
<dbReference type="PANTHER" id="PTHR33695:SF1">
    <property type="entry name" value="LIPOPROTEIN SIGNAL PEPTIDASE"/>
    <property type="match status" value="1"/>
</dbReference>
<dbReference type="GO" id="GO:0004190">
    <property type="term" value="F:aspartic-type endopeptidase activity"/>
    <property type="evidence" value="ECO:0007669"/>
    <property type="project" value="UniProtKB-UniRule"/>
</dbReference>